<dbReference type="AlphaFoldDB" id="A0A0S3QR87"/>
<keyword evidence="1" id="KW-0812">Transmembrane</keyword>
<name>A0A0S3QR87_THET7</name>
<sequence>MTDAFRLLLEGHLLMAFNANPLWPMVVVLFMGFFFWGSKADGFFRRFHFYEMGLLLTIGWWIFRLCTGR</sequence>
<evidence type="ECO:0000313" key="2">
    <source>
        <dbReference type="EMBL" id="BAT70858.1"/>
    </source>
</evidence>
<accession>A0A0S3QR87</accession>
<keyword evidence="3" id="KW-1185">Reference proteome</keyword>
<evidence type="ECO:0000313" key="3">
    <source>
        <dbReference type="Proteomes" id="UP000063234"/>
    </source>
</evidence>
<proteinExistence type="predicted"/>
<dbReference type="EMBL" id="AP013035">
    <property type="protein sequence ID" value="BAT70858.1"/>
    <property type="molecule type" value="Genomic_DNA"/>
</dbReference>
<evidence type="ECO:0000256" key="1">
    <source>
        <dbReference type="SAM" id="Phobius"/>
    </source>
</evidence>
<organism evidence="2 3">
    <name type="scientific">Thermosulfidibacter takaii (strain DSM 17441 / JCM 13301 / NBRC 103674 / ABI70S6)</name>
    <dbReference type="NCBI Taxonomy" id="1298851"/>
    <lineage>
        <taxon>Bacteria</taxon>
        <taxon>Pseudomonadati</taxon>
        <taxon>Thermosulfidibacterota</taxon>
        <taxon>Thermosulfidibacteria</taxon>
        <taxon>Thermosulfidibacterales</taxon>
        <taxon>Thermosulfidibacteraceae</taxon>
    </lineage>
</organism>
<dbReference type="STRING" id="1298851.TST_0048"/>
<protein>
    <submittedName>
        <fullName evidence="2">Uncharacterized protein</fullName>
    </submittedName>
</protein>
<reference evidence="3" key="1">
    <citation type="journal article" date="2018" name="Science">
        <title>A primordial and reversible TCA cycle in a facultatively chemolithoautotrophic thermophile.</title>
        <authorList>
            <person name="Nunoura T."/>
            <person name="Chikaraishi Y."/>
            <person name="Izaki R."/>
            <person name="Suwa T."/>
            <person name="Sato T."/>
            <person name="Harada T."/>
            <person name="Mori K."/>
            <person name="Kato Y."/>
            <person name="Miyazaki M."/>
            <person name="Shimamura S."/>
            <person name="Yanagawa K."/>
            <person name="Shuto A."/>
            <person name="Ohkouchi N."/>
            <person name="Fujita N."/>
            <person name="Takaki Y."/>
            <person name="Atomi H."/>
            <person name="Takai K."/>
        </authorList>
    </citation>
    <scope>NUCLEOTIDE SEQUENCE [LARGE SCALE GENOMIC DNA]</scope>
    <source>
        <strain evidence="3">DSM 17441 / JCM 13301 / NBRC 103674 / ABI70S6</strain>
    </source>
</reference>
<dbReference type="Proteomes" id="UP000063234">
    <property type="component" value="Chromosome"/>
</dbReference>
<dbReference type="KEGG" id="ttk:TST_0048"/>
<gene>
    <name evidence="2" type="ORF">TST_0048</name>
</gene>
<keyword evidence="1" id="KW-1133">Transmembrane helix</keyword>
<keyword evidence="1" id="KW-0472">Membrane</keyword>
<feature type="transmembrane region" description="Helical" evidence="1">
    <location>
        <begin position="47"/>
        <end position="63"/>
    </location>
</feature>
<feature type="transmembrane region" description="Helical" evidence="1">
    <location>
        <begin position="12"/>
        <end position="35"/>
    </location>
</feature>